<reference evidence="2" key="1">
    <citation type="submission" date="2015-11" db="EMBL/GenBank/DDBJ databases">
        <authorList>
            <person name="Varghese N."/>
        </authorList>
    </citation>
    <scope>NUCLEOTIDE SEQUENCE [LARGE SCALE GENOMIC DNA]</scope>
    <source>
        <strain evidence="2">DSM 45899</strain>
    </source>
</reference>
<sequence length="69" mass="7536">MRWSSENDYAIDETIITVDDGRNARVLRVSRHGLVVGDFASWGDLLADVDLGLAIQEDPHAPCATGTPR</sequence>
<dbReference type="RefSeq" id="WP_091271938.1">
    <property type="nucleotide sequence ID" value="NZ_FAOZ01000002.1"/>
</dbReference>
<proteinExistence type="predicted"/>
<evidence type="ECO:0000313" key="2">
    <source>
        <dbReference type="Proteomes" id="UP000198802"/>
    </source>
</evidence>
<dbReference type="EMBL" id="FAOZ01000002">
    <property type="protein sequence ID" value="CUU54485.1"/>
    <property type="molecule type" value="Genomic_DNA"/>
</dbReference>
<keyword evidence="2" id="KW-1185">Reference proteome</keyword>
<gene>
    <name evidence="1" type="ORF">Ga0074812_102495</name>
</gene>
<protein>
    <submittedName>
        <fullName evidence="1">Uncharacterized protein</fullName>
    </submittedName>
</protein>
<organism evidence="1 2">
    <name type="scientific">Parafrankia irregularis</name>
    <dbReference type="NCBI Taxonomy" id="795642"/>
    <lineage>
        <taxon>Bacteria</taxon>
        <taxon>Bacillati</taxon>
        <taxon>Actinomycetota</taxon>
        <taxon>Actinomycetes</taxon>
        <taxon>Frankiales</taxon>
        <taxon>Frankiaceae</taxon>
        <taxon>Parafrankia</taxon>
    </lineage>
</organism>
<dbReference type="Proteomes" id="UP000198802">
    <property type="component" value="Unassembled WGS sequence"/>
</dbReference>
<dbReference type="AlphaFoldDB" id="A0A0S4QG13"/>
<accession>A0A0S4QG13</accession>
<evidence type="ECO:0000313" key="1">
    <source>
        <dbReference type="EMBL" id="CUU54485.1"/>
    </source>
</evidence>
<name>A0A0S4QG13_9ACTN</name>